<dbReference type="RefSeq" id="WP_203149995.1">
    <property type="nucleotide sequence ID" value="NZ_JAEVHL010000110.1"/>
</dbReference>
<proteinExistence type="predicted"/>
<organism evidence="1 2">
    <name type="scientific">Micromonospora tarensis</name>
    <dbReference type="NCBI Taxonomy" id="2806100"/>
    <lineage>
        <taxon>Bacteria</taxon>
        <taxon>Bacillati</taxon>
        <taxon>Actinomycetota</taxon>
        <taxon>Actinomycetes</taxon>
        <taxon>Micromonosporales</taxon>
        <taxon>Micromonosporaceae</taxon>
        <taxon>Micromonospora</taxon>
    </lineage>
</organism>
<name>A0ABS1YJP2_9ACTN</name>
<gene>
    <name evidence="1" type="ORF">JM949_20400</name>
</gene>
<comment type="caution">
    <text evidence="1">The sequence shown here is derived from an EMBL/GenBank/DDBJ whole genome shotgun (WGS) entry which is preliminary data.</text>
</comment>
<reference evidence="1 2" key="1">
    <citation type="submission" date="2021-01" db="EMBL/GenBank/DDBJ databases">
        <title>Draft genome sequence of Micromonospora sp. strain STR1s_6.</title>
        <authorList>
            <person name="Karlyshev A."/>
            <person name="Jawad R."/>
        </authorList>
    </citation>
    <scope>NUCLEOTIDE SEQUENCE [LARGE SCALE GENOMIC DNA]</scope>
    <source>
        <strain evidence="1 2">STR1S-6</strain>
    </source>
</reference>
<accession>A0ABS1YJP2</accession>
<evidence type="ECO:0000313" key="1">
    <source>
        <dbReference type="EMBL" id="MBM0277572.1"/>
    </source>
</evidence>
<protein>
    <submittedName>
        <fullName evidence="1">Uncharacterized protein</fullName>
    </submittedName>
</protein>
<sequence>MSSHLDFFADFAVTGTVLGVGLGSGPDDWPGVLGSDFHEASWTDRHLVRQFGFVDANFYDGSGEWVCDSVNVRPGQLHRFDDMIPEAIGSRYGSFPPRVPFEEVANRLVSAGVEIYHVSRVNVASLEQFWIPDGKVMFSLISEYQREDFPALRLGDVYEASTTTGVDIAAEQLTRYR</sequence>
<evidence type="ECO:0000313" key="2">
    <source>
        <dbReference type="Proteomes" id="UP000622245"/>
    </source>
</evidence>
<keyword evidence="2" id="KW-1185">Reference proteome</keyword>
<dbReference type="Proteomes" id="UP000622245">
    <property type="component" value="Unassembled WGS sequence"/>
</dbReference>
<dbReference type="EMBL" id="JAEVHL010000110">
    <property type="protein sequence ID" value="MBM0277572.1"/>
    <property type="molecule type" value="Genomic_DNA"/>
</dbReference>